<sequence length="306" mass="32776">MACFQRSNDLRGFTLVEVLFALAILAFLLGSSTIALSVLRGDTDLQAEARSFQRVLELARNKTIASEGDARHGVYVDVGANQYVLFQGDDYASGVSEGVFQLRDTIEFESASFGGGQEVVFDRIQGTTSQAGSAVLRVKADSADIRTVSVEQSGNMEIGSGVPPVGGECDPAGDRICDSRHVHIDYVGRAIDTALEEILLDFESNGTIDETILIVDHLSGGQIVWEGTIEVGGEDQKLKIHTHALNDVGWTTQFSVHRDRRYNTKSLTISVPGTAAEPDSGTLIQYDAAGGVTPGTSVYVSATEEQ</sequence>
<protein>
    <recommendedName>
        <fullName evidence="3">General secretion pathway GspH domain-containing protein</fullName>
    </recommendedName>
</protein>
<proteinExistence type="predicted"/>
<comment type="caution">
    <text evidence="1">The sequence shown here is derived from an EMBL/GenBank/DDBJ whole genome shotgun (WGS) entry which is preliminary data.</text>
</comment>
<dbReference type="Proteomes" id="UP000178170">
    <property type="component" value="Unassembled WGS sequence"/>
</dbReference>
<dbReference type="Pfam" id="PF07963">
    <property type="entry name" value="N_methyl"/>
    <property type="match status" value="1"/>
</dbReference>
<evidence type="ECO:0008006" key="3">
    <source>
        <dbReference type="Google" id="ProtNLM"/>
    </source>
</evidence>
<evidence type="ECO:0000313" key="1">
    <source>
        <dbReference type="EMBL" id="OHA64189.1"/>
    </source>
</evidence>
<evidence type="ECO:0000313" key="2">
    <source>
        <dbReference type="Proteomes" id="UP000178170"/>
    </source>
</evidence>
<organism evidence="1 2">
    <name type="scientific">Candidatus Wildermuthbacteria bacterium RIFCSPHIGHO2_01_FULL_48_27b</name>
    <dbReference type="NCBI Taxonomy" id="1802447"/>
    <lineage>
        <taxon>Bacteria</taxon>
        <taxon>Candidatus Wildermuthiibacteriota</taxon>
    </lineage>
</organism>
<name>A0A1G2QVM5_9BACT</name>
<dbReference type="EMBL" id="MHTS01000020">
    <property type="protein sequence ID" value="OHA64189.1"/>
    <property type="molecule type" value="Genomic_DNA"/>
</dbReference>
<reference evidence="1 2" key="1">
    <citation type="journal article" date="2016" name="Nat. Commun.">
        <title>Thousands of microbial genomes shed light on interconnected biogeochemical processes in an aquifer system.</title>
        <authorList>
            <person name="Anantharaman K."/>
            <person name="Brown C.T."/>
            <person name="Hug L.A."/>
            <person name="Sharon I."/>
            <person name="Castelle C.J."/>
            <person name="Probst A.J."/>
            <person name="Thomas B.C."/>
            <person name="Singh A."/>
            <person name="Wilkins M.J."/>
            <person name="Karaoz U."/>
            <person name="Brodie E.L."/>
            <person name="Williams K.H."/>
            <person name="Hubbard S.S."/>
            <person name="Banfield J.F."/>
        </authorList>
    </citation>
    <scope>NUCLEOTIDE SEQUENCE [LARGE SCALE GENOMIC DNA]</scope>
</reference>
<dbReference type="InterPro" id="IPR012902">
    <property type="entry name" value="N_methyl_site"/>
</dbReference>
<dbReference type="AlphaFoldDB" id="A0A1G2QVM5"/>
<gene>
    <name evidence="1" type="ORF">A2843_01765</name>
</gene>
<dbReference type="NCBIfam" id="TIGR02532">
    <property type="entry name" value="IV_pilin_GFxxxE"/>
    <property type="match status" value="1"/>
</dbReference>
<accession>A0A1G2QVM5</accession>